<comment type="subcellular location">
    <subcellularLocation>
        <location evidence="1">Membrane</location>
        <topology evidence="1">Multi-pass membrane protein</topology>
    </subcellularLocation>
</comment>
<dbReference type="InterPro" id="IPR000276">
    <property type="entry name" value="GPCR_Rhodpsn"/>
</dbReference>
<dbReference type="STRING" id="32507.ENSNBRP00000031775"/>
<dbReference type="GeneTree" id="ENSGT00940000157037"/>
<reference evidence="9" key="2">
    <citation type="submission" date="2025-09" db="UniProtKB">
        <authorList>
            <consortium name="Ensembl"/>
        </authorList>
    </citation>
    <scope>IDENTIFICATION</scope>
</reference>
<name>A0A3Q4I5B3_NEOBR</name>
<dbReference type="Proteomes" id="UP000261580">
    <property type="component" value="Unassembled WGS sequence"/>
</dbReference>
<evidence type="ECO:0000256" key="4">
    <source>
        <dbReference type="ARBA" id="ARBA00023040"/>
    </source>
</evidence>
<dbReference type="PANTHER" id="PTHR24248:SF123">
    <property type="entry name" value="G-PROTEIN COUPLED RECEPTORS FAMILY 1 PROFILE DOMAIN-CONTAINING PROTEIN"/>
    <property type="match status" value="1"/>
</dbReference>
<keyword evidence="10" id="KW-1185">Reference proteome</keyword>
<dbReference type="PRINTS" id="PR00237">
    <property type="entry name" value="GPCRRHODOPSN"/>
</dbReference>
<dbReference type="GO" id="GO:0005886">
    <property type="term" value="C:plasma membrane"/>
    <property type="evidence" value="ECO:0007669"/>
    <property type="project" value="TreeGrafter"/>
</dbReference>
<dbReference type="GO" id="GO:0043410">
    <property type="term" value="P:positive regulation of MAPK cascade"/>
    <property type="evidence" value="ECO:0007669"/>
    <property type="project" value="TreeGrafter"/>
</dbReference>
<evidence type="ECO:0000256" key="6">
    <source>
        <dbReference type="ARBA" id="ARBA00023170"/>
    </source>
</evidence>
<dbReference type="Ensembl" id="ENSNBRT00000032578.1">
    <property type="protein sequence ID" value="ENSNBRP00000031775.1"/>
    <property type="gene ID" value="ENSNBRG00000024150.1"/>
</dbReference>
<evidence type="ECO:0000313" key="9">
    <source>
        <dbReference type="Ensembl" id="ENSNBRP00000031775.1"/>
    </source>
</evidence>
<keyword evidence="4" id="KW-0297">G-protein coupled receptor</keyword>
<keyword evidence="7" id="KW-0807">Transducer</keyword>
<evidence type="ECO:0008006" key="11">
    <source>
        <dbReference type="Google" id="ProtNLM"/>
    </source>
</evidence>
<proteinExistence type="predicted"/>
<dbReference type="Gene3D" id="1.20.1070.10">
    <property type="entry name" value="Rhodopsin 7-helix transmembrane proteins"/>
    <property type="match status" value="1"/>
</dbReference>
<evidence type="ECO:0000256" key="3">
    <source>
        <dbReference type="ARBA" id="ARBA00022989"/>
    </source>
</evidence>
<keyword evidence="3 8" id="KW-1133">Transmembrane helix</keyword>
<keyword evidence="5 8" id="KW-0472">Membrane</keyword>
<dbReference type="GO" id="GO:0071880">
    <property type="term" value="P:adenylate cyclase-activating adrenergic receptor signaling pathway"/>
    <property type="evidence" value="ECO:0007669"/>
    <property type="project" value="TreeGrafter"/>
</dbReference>
<evidence type="ECO:0000256" key="1">
    <source>
        <dbReference type="ARBA" id="ARBA00004141"/>
    </source>
</evidence>
<dbReference type="Bgee" id="ENSNBRG00000024150">
    <property type="expression patterns" value="Expressed in testis and 1 other cell type or tissue"/>
</dbReference>
<evidence type="ECO:0000256" key="7">
    <source>
        <dbReference type="ARBA" id="ARBA00023224"/>
    </source>
</evidence>
<reference evidence="9" key="1">
    <citation type="submission" date="2025-08" db="UniProtKB">
        <authorList>
            <consortium name="Ensembl"/>
        </authorList>
    </citation>
    <scope>IDENTIFICATION</scope>
</reference>
<organism evidence="9 10">
    <name type="scientific">Neolamprologus brichardi</name>
    <name type="common">Fairy cichlid</name>
    <name type="synonym">Lamprologus brichardi</name>
    <dbReference type="NCBI Taxonomy" id="32507"/>
    <lineage>
        <taxon>Eukaryota</taxon>
        <taxon>Metazoa</taxon>
        <taxon>Chordata</taxon>
        <taxon>Craniata</taxon>
        <taxon>Vertebrata</taxon>
        <taxon>Euteleostomi</taxon>
        <taxon>Actinopterygii</taxon>
        <taxon>Neopterygii</taxon>
        <taxon>Teleostei</taxon>
        <taxon>Neoteleostei</taxon>
        <taxon>Acanthomorphata</taxon>
        <taxon>Ovalentaria</taxon>
        <taxon>Cichlomorphae</taxon>
        <taxon>Cichliformes</taxon>
        <taxon>Cichlidae</taxon>
        <taxon>African cichlids</taxon>
        <taxon>Pseudocrenilabrinae</taxon>
        <taxon>Lamprologini</taxon>
        <taxon>Neolamprologus</taxon>
    </lineage>
</organism>
<dbReference type="SUPFAM" id="SSF81321">
    <property type="entry name" value="Family A G protein-coupled receptor-like"/>
    <property type="match status" value="1"/>
</dbReference>
<accession>A0A3Q4I5B3</accession>
<dbReference type="AlphaFoldDB" id="A0A3Q4I5B3"/>
<sequence>ALARGTADSDVTRTQHPVVTAAADSPAHGSDLSLRALTGCVLCVLIVSTLLGNALVCAAVIKFRHLRSKVTNAFVISLAVSDLFKCCCSHSSSRGERLHRETDNHT</sequence>
<evidence type="ECO:0000313" key="10">
    <source>
        <dbReference type="Proteomes" id="UP000261580"/>
    </source>
</evidence>
<dbReference type="PANTHER" id="PTHR24248">
    <property type="entry name" value="ADRENERGIC RECEPTOR-RELATED G-PROTEIN COUPLED RECEPTOR"/>
    <property type="match status" value="1"/>
</dbReference>
<evidence type="ECO:0000256" key="5">
    <source>
        <dbReference type="ARBA" id="ARBA00023136"/>
    </source>
</evidence>
<dbReference type="GO" id="GO:0004930">
    <property type="term" value="F:G protein-coupled receptor activity"/>
    <property type="evidence" value="ECO:0007669"/>
    <property type="project" value="UniProtKB-KW"/>
</dbReference>
<feature type="transmembrane region" description="Helical" evidence="8">
    <location>
        <begin position="36"/>
        <end position="61"/>
    </location>
</feature>
<keyword evidence="2 8" id="KW-0812">Transmembrane</keyword>
<evidence type="ECO:0000256" key="2">
    <source>
        <dbReference type="ARBA" id="ARBA00022692"/>
    </source>
</evidence>
<protein>
    <recommendedName>
        <fullName evidence="11">G-protein coupled receptors family 1 profile domain-containing protein</fullName>
    </recommendedName>
</protein>
<evidence type="ECO:0000256" key="8">
    <source>
        <dbReference type="SAM" id="Phobius"/>
    </source>
</evidence>
<keyword evidence="6" id="KW-0675">Receptor</keyword>